<evidence type="ECO:0000313" key="12">
    <source>
        <dbReference type="EMBL" id="EEN58501.1"/>
    </source>
</evidence>
<evidence type="ECO:0000256" key="5">
    <source>
        <dbReference type="ARBA" id="ARBA00023065"/>
    </source>
</evidence>
<dbReference type="GO" id="GO:0016020">
    <property type="term" value="C:membrane"/>
    <property type="evidence" value="ECO:0007669"/>
    <property type="project" value="UniProtKB-SubCell"/>
</dbReference>
<name>C3YMH2_BRAFL</name>
<reference evidence="12" key="1">
    <citation type="journal article" date="2008" name="Nature">
        <title>The amphioxus genome and the evolution of the chordate karyotype.</title>
        <authorList>
            <consortium name="US DOE Joint Genome Institute (JGI-PGF)"/>
            <person name="Putnam N.H."/>
            <person name="Butts T."/>
            <person name="Ferrier D.E.K."/>
            <person name="Furlong R.F."/>
            <person name="Hellsten U."/>
            <person name="Kawashima T."/>
            <person name="Robinson-Rechavi M."/>
            <person name="Shoguchi E."/>
            <person name="Terry A."/>
            <person name="Yu J.-K."/>
            <person name="Benito-Gutierrez E.L."/>
            <person name="Dubchak I."/>
            <person name="Garcia-Fernandez J."/>
            <person name="Gibson-Brown J.J."/>
            <person name="Grigoriev I.V."/>
            <person name="Horton A.C."/>
            <person name="de Jong P.J."/>
            <person name="Jurka J."/>
            <person name="Kapitonov V.V."/>
            <person name="Kohara Y."/>
            <person name="Kuroki Y."/>
            <person name="Lindquist E."/>
            <person name="Lucas S."/>
            <person name="Osoegawa K."/>
            <person name="Pennacchio L.A."/>
            <person name="Salamov A.A."/>
            <person name="Satou Y."/>
            <person name="Sauka-Spengler T."/>
            <person name="Schmutz J."/>
            <person name="Shin-I T."/>
            <person name="Toyoda A."/>
            <person name="Bronner-Fraser M."/>
            <person name="Fujiyama A."/>
            <person name="Holland L.Z."/>
            <person name="Holland P.W.H."/>
            <person name="Satoh N."/>
            <person name="Rokhsar D.S."/>
        </authorList>
    </citation>
    <scope>NUCLEOTIDE SEQUENCE [LARGE SCALE GENOMIC DNA]</scope>
    <source>
        <strain evidence="12">S238N-H82</strain>
        <tissue evidence="12">Testes</tissue>
    </source>
</reference>
<evidence type="ECO:0000256" key="6">
    <source>
        <dbReference type="ARBA" id="ARBA00023136"/>
    </source>
</evidence>
<evidence type="ECO:0000256" key="3">
    <source>
        <dbReference type="ARBA" id="ARBA00022692"/>
    </source>
</evidence>
<dbReference type="AlphaFoldDB" id="C3YMH2"/>
<keyword evidence="9" id="KW-1071">Ligand-gated ion channel</keyword>
<gene>
    <name evidence="12" type="ORF">BRAFLDRAFT_227236</name>
</gene>
<dbReference type="Gene3D" id="3.40.190.10">
    <property type="entry name" value="Periplasmic binding protein-like II"/>
    <property type="match status" value="1"/>
</dbReference>
<dbReference type="SMART" id="SM00918">
    <property type="entry name" value="Lig_chan-Glu_bd"/>
    <property type="match status" value="1"/>
</dbReference>
<evidence type="ECO:0000256" key="2">
    <source>
        <dbReference type="ARBA" id="ARBA00022448"/>
    </source>
</evidence>
<dbReference type="GO" id="GO:0015276">
    <property type="term" value="F:ligand-gated monoatomic ion channel activity"/>
    <property type="evidence" value="ECO:0007669"/>
    <property type="project" value="InterPro"/>
</dbReference>
<accession>C3YMH2</accession>
<evidence type="ECO:0000256" key="1">
    <source>
        <dbReference type="ARBA" id="ARBA00004141"/>
    </source>
</evidence>
<evidence type="ECO:0000256" key="8">
    <source>
        <dbReference type="ARBA" id="ARBA00023180"/>
    </source>
</evidence>
<proteinExistence type="predicted"/>
<keyword evidence="4" id="KW-1133">Transmembrane helix</keyword>
<feature type="non-terminal residue" evidence="12">
    <location>
        <position position="1"/>
    </location>
</feature>
<dbReference type="InterPro" id="IPR019594">
    <property type="entry name" value="Glu/Gly-bd"/>
</dbReference>
<feature type="domain" description="Ionotropic glutamate receptor L-glutamate and glycine-binding" evidence="11">
    <location>
        <begin position="74"/>
        <end position="140"/>
    </location>
</feature>
<evidence type="ECO:0000256" key="4">
    <source>
        <dbReference type="ARBA" id="ARBA00022989"/>
    </source>
</evidence>
<evidence type="ECO:0000256" key="10">
    <source>
        <dbReference type="ARBA" id="ARBA00023303"/>
    </source>
</evidence>
<evidence type="ECO:0000259" key="11">
    <source>
        <dbReference type="SMART" id="SM00918"/>
    </source>
</evidence>
<protein>
    <recommendedName>
        <fullName evidence="11">Ionotropic glutamate receptor L-glutamate and glycine-binding domain-containing protein</fullName>
    </recommendedName>
</protein>
<keyword evidence="3" id="KW-0812">Transmembrane</keyword>
<keyword evidence="7" id="KW-0675">Receptor</keyword>
<keyword evidence="8" id="KW-0325">Glycoprotein</keyword>
<dbReference type="InParanoid" id="C3YMH2"/>
<comment type="subcellular location">
    <subcellularLocation>
        <location evidence="1">Membrane</location>
        <topology evidence="1">Multi-pass membrane protein</topology>
    </subcellularLocation>
</comment>
<keyword evidence="2" id="KW-0813">Transport</keyword>
<keyword evidence="6" id="KW-0472">Membrane</keyword>
<keyword evidence="10" id="KW-0407">Ion channel</keyword>
<evidence type="ECO:0000256" key="9">
    <source>
        <dbReference type="ARBA" id="ARBA00023286"/>
    </source>
</evidence>
<dbReference type="eggNOG" id="KOG1054">
    <property type="taxonomic scope" value="Eukaryota"/>
</dbReference>
<dbReference type="SUPFAM" id="SSF53850">
    <property type="entry name" value="Periplasmic binding protein-like II"/>
    <property type="match status" value="1"/>
</dbReference>
<dbReference type="EMBL" id="GG666529">
    <property type="protein sequence ID" value="EEN58501.1"/>
    <property type="molecule type" value="Genomic_DNA"/>
</dbReference>
<dbReference type="Pfam" id="PF10613">
    <property type="entry name" value="Lig_chan-Glu_bd"/>
    <property type="match status" value="1"/>
</dbReference>
<sequence>VEFEGYSGTVAFNKDGIRDNLQMDLLENKGRELKKVRLKDDNHMYIKDKGGSSTFIGQCYSGNSLPVLFCQSHPYVQVKKNADAFELEGEERFEGYLMDLIRKMALHLNFTYSLEILEDAHVGEKQPDGSWDGMIGLLFNYEVRGT</sequence>
<organism>
    <name type="scientific">Branchiostoma floridae</name>
    <name type="common">Florida lancelet</name>
    <name type="synonym">Amphioxus</name>
    <dbReference type="NCBI Taxonomy" id="7739"/>
    <lineage>
        <taxon>Eukaryota</taxon>
        <taxon>Metazoa</taxon>
        <taxon>Chordata</taxon>
        <taxon>Cephalochordata</taxon>
        <taxon>Leptocardii</taxon>
        <taxon>Amphioxiformes</taxon>
        <taxon>Branchiostomatidae</taxon>
        <taxon>Branchiostoma</taxon>
    </lineage>
</organism>
<evidence type="ECO:0000256" key="7">
    <source>
        <dbReference type="ARBA" id="ARBA00023170"/>
    </source>
</evidence>
<keyword evidence="5" id="KW-0406">Ion transport</keyword>